<comment type="caution">
    <text evidence="1">The sequence shown here is derived from an EMBL/GenBank/DDBJ whole genome shotgun (WGS) entry which is preliminary data.</text>
</comment>
<accession>X0ZLX6</accession>
<feature type="non-terminal residue" evidence="1">
    <location>
        <position position="1"/>
    </location>
</feature>
<protein>
    <submittedName>
        <fullName evidence="1">Uncharacterized protein</fullName>
    </submittedName>
</protein>
<evidence type="ECO:0000313" key="1">
    <source>
        <dbReference type="EMBL" id="GAG49246.1"/>
    </source>
</evidence>
<dbReference type="AlphaFoldDB" id="X0ZLX6"/>
<gene>
    <name evidence="1" type="ORF">S01H1_83938</name>
</gene>
<dbReference type="EMBL" id="BARS01057179">
    <property type="protein sequence ID" value="GAG49246.1"/>
    <property type="molecule type" value="Genomic_DNA"/>
</dbReference>
<organism evidence="1">
    <name type="scientific">marine sediment metagenome</name>
    <dbReference type="NCBI Taxonomy" id="412755"/>
    <lineage>
        <taxon>unclassified sequences</taxon>
        <taxon>metagenomes</taxon>
        <taxon>ecological metagenomes</taxon>
    </lineage>
</organism>
<sequence>EGAIEAIESSDNNKATTLLDSYVAFVNEHYDNERAPY</sequence>
<reference evidence="1" key="1">
    <citation type="journal article" date="2014" name="Front. Microbiol.">
        <title>High frequency of phylogenetically diverse reductive dehalogenase-homologous genes in deep subseafloor sedimentary metagenomes.</title>
        <authorList>
            <person name="Kawai M."/>
            <person name="Futagami T."/>
            <person name="Toyoda A."/>
            <person name="Takaki Y."/>
            <person name="Nishi S."/>
            <person name="Hori S."/>
            <person name="Arai W."/>
            <person name="Tsubouchi T."/>
            <person name="Morono Y."/>
            <person name="Uchiyama I."/>
            <person name="Ito T."/>
            <person name="Fujiyama A."/>
            <person name="Inagaki F."/>
            <person name="Takami H."/>
        </authorList>
    </citation>
    <scope>NUCLEOTIDE SEQUENCE</scope>
    <source>
        <strain evidence="1">Expedition CK06-06</strain>
    </source>
</reference>
<proteinExistence type="predicted"/>
<name>X0ZLX6_9ZZZZ</name>